<evidence type="ECO:0000256" key="6">
    <source>
        <dbReference type="ARBA" id="ARBA00022691"/>
    </source>
</evidence>
<keyword evidence="5 8" id="KW-0808">Transferase</keyword>
<organism evidence="8">
    <name type="scientific">hydrothermal vent metagenome</name>
    <dbReference type="NCBI Taxonomy" id="652676"/>
    <lineage>
        <taxon>unclassified sequences</taxon>
        <taxon>metagenomes</taxon>
        <taxon>ecological metagenomes</taxon>
    </lineage>
</organism>
<evidence type="ECO:0000256" key="3">
    <source>
        <dbReference type="ARBA" id="ARBA00022573"/>
    </source>
</evidence>
<evidence type="ECO:0000256" key="1">
    <source>
        <dbReference type="ARBA" id="ARBA00004953"/>
    </source>
</evidence>
<name>A0A3B1BD26_9ZZZZ</name>
<dbReference type="Pfam" id="PF00590">
    <property type="entry name" value="TP_methylase"/>
    <property type="match status" value="1"/>
</dbReference>
<evidence type="ECO:0000256" key="5">
    <source>
        <dbReference type="ARBA" id="ARBA00022679"/>
    </source>
</evidence>
<dbReference type="PIRSF" id="PIRSF036427">
    <property type="entry name" value="Precrrn-2_mtase"/>
    <property type="match status" value="1"/>
</dbReference>
<dbReference type="InterPro" id="IPR012382">
    <property type="entry name" value="CobI/CbiL"/>
</dbReference>
<dbReference type="GO" id="GO:0030788">
    <property type="term" value="F:precorrin-2 C20-methyltransferase activity"/>
    <property type="evidence" value="ECO:0007669"/>
    <property type="project" value="InterPro"/>
</dbReference>
<accession>A0A3B1BD26</accession>
<evidence type="ECO:0000256" key="2">
    <source>
        <dbReference type="ARBA" id="ARBA00005879"/>
    </source>
</evidence>
<dbReference type="PANTHER" id="PTHR43467">
    <property type="entry name" value="COBALT-PRECORRIN-2 C(20)-METHYLTRANSFERASE"/>
    <property type="match status" value="1"/>
</dbReference>
<reference evidence="8" key="1">
    <citation type="submission" date="2018-06" db="EMBL/GenBank/DDBJ databases">
        <authorList>
            <person name="Zhirakovskaya E."/>
        </authorList>
    </citation>
    <scope>NUCLEOTIDE SEQUENCE</scope>
</reference>
<dbReference type="InterPro" id="IPR006364">
    <property type="entry name" value="CobI/CbiL/CobIJ_dom"/>
</dbReference>
<dbReference type="SUPFAM" id="SSF53790">
    <property type="entry name" value="Tetrapyrrole methylase"/>
    <property type="match status" value="1"/>
</dbReference>
<dbReference type="GO" id="GO:0009236">
    <property type="term" value="P:cobalamin biosynthetic process"/>
    <property type="evidence" value="ECO:0007669"/>
    <property type="project" value="UniProtKB-UniPathway"/>
</dbReference>
<dbReference type="GO" id="GO:0032259">
    <property type="term" value="P:methylation"/>
    <property type="evidence" value="ECO:0007669"/>
    <property type="project" value="UniProtKB-KW"/>
</dbReference>
<dbReference type="EC" id="2.1.1.151" evidence="8"/>
<proteinExistence type="inferred from homology"/>
<dbReference type="InterPro" id="IPR014777">
    <property type="entry name" value="4pyrrole_Mease_sub1"/>
</dbReference>
<dbReference type="CDD" id="cd11645">
    <property type="entry name" value="Precorrin_2_C20_MT"/>
    <property type="match status" value="1"/>
</dbReference>
<protein>
    <submittedName>
        <fullName evidence="8">Cobalt-precorrin-2 C(20)-methyltransferase</fullName>
        <ecNumber evidence="8">2.1.1.151</ecNumber>
    </submittedName>
</protein>
<comment type="pathway">
    <text evidence="1">Cofactor biosynthesis; adenosylcobalamin biosynthesis.</text>
</comment>
<evidence type="ECO:0000256" key="4">
    <source>
        <dbReference type="ARBA" id="ARBA00022603"/>
    </source>
</evidence>
<dbReference type="InterPro" id="IPR000878">
    <property type="entry name" value="4pyrrol_Mease"/>
</dbReference>
<comment type="similarity">
    <text evidence="2">Belongs to the precorrin methyltransferase family.</text>
</comment>
<dbReference type="AlphaFoldDB" id="A0A3B1BD26"/>
<dbReference type="EMBL" id="UOGA01000053">
    <property type="protein sequence ID" value="VAX16009.1"/>
    <property type="molecule type" value="Genomic_DNA"/>
</dbReference>
<dbReference type="Gene3D" id="3.40.1010.10">
    <property type="entry name" value="Cobalt-precorrin-4 Transmethylase, Domain 1"/>
    <property type="match status" value="1"/>
</dbReference>
<keyword evidence="3" id="KW-0169">Cobalamin biosynthesis</keyword>
<gene>
    <name evidence="8" type="ORF">MNBD_NITROSPINAE04-2568</name>
</gene>
<feature type="domain" description="Tetrapyrrole methylase" evidence="7">
    <location>
        <begin position="5"/>
        <end position="217"/>
    </location>
</feature>
<dbReference type="NCBIfam" id="TIGR01467">
    <property type="entry name" value="cobI_cbiL"/>
    <property type="match status" value="1"/>
</dbReference>
<dbReference type="PANTHER" id="PTHR43467:SF2">
    <property type="entry name" value="COBALT-PRECORRIN-2 C(20)-METHYLTRANSFERASE"/>
    <property type="match status" value="1"/>
</dbReference>
<sequence length="242" mass="26383">MSLGKLYGIGVGPGDPELISVKGARLISDTKHLFVPIARVKKKSVALDIVKKYVKEGTNVKELVFPMVTDKSELNKRWDESARIIADTLESGEDAVFLTLGDALLYSTYIYLLRSLRKIHPDVNVITIPGITAFSAVAALTGFPVGEAKEPVTIVPTSDDLQAVRDAIELGGTVILMKVGKRLQNILDVLEEMNAMEGSVFVANAGMESQRLVTDLRKLKGENDQTGYLSTILIKTKARPDK</sequence>
<keyword evidence="4 8" id="KW-0489">Methyltransferase</keyword>
<dbReference type="InterPro" id="IPR014776">
    <property type="entry name" value="4pyrrole_Mease_sub2"/>
</dbReference>
<dbReference type="UniPathway" id="UPA00148"/>
<dbReference type="GO" id="GO:0043781">
    <property type="term" value="F:cobalt-factor II C20-methyltransferase activity"/>
    <property type="evidence" value="ECO:0007669"/>
    <property type="project" value="UniProtKB-EC"/>
</dbReference>
<evidence type="ECO:0000313" key="8">
    <source>
        <dbReference type="EMBL" id="VAX16009.1"/>
    </source>
</evidence>
<dbReference type="InterPro" id="IPR035996">
    <property type="entry name" value="4pyrrol_Methylase_sf"/>
</dbReference>
<evidence type="ECO:0000259" key="7">
    <source>
        <dbReference type="Pfam" id="PF00590"/>
    </source>
</evidence>
<dbReference type="Gene3D" id="3.30.950.10">
    <property type="entry name" value="Methyltransferase, Cobalt-precorrin-4 Transmethylase, Domain 2"/>
    <property type="match status" value="1"/>
</dbReference>
<keyword evidence="6" id="KW-0949">S-adenosyl-L-methionine</keyword>